<protein>
    <submittedName>
        <fullName evidence="7">U3 small nucleolar RNA-associated protein 6-domain-containing protein</fullName>
    </submittedName>
</protein>
<evidence type="ECO:0000313" key="7">
    <source>
        <dbReference type="EMBL" id="TFL04431.1"/>
    </source>
</evidence>
<dbReference type="Gene3D" id="1.25.40.10">
    <property type="entry name" value="Tetratricopeptide repeat domain"/>
    <property type="match status" value="2"/>
</dbReference>
<dbReference type="GO" id="GO:0034388">
    <property type="term" value="C:Pwp2p-containing subcomplex of 90S preribosome"/>
    <property type="evidence" value="ECO:0007669"/>
    <property type="project" value="TreeGrafter"/>
</dbReference>
<dbReference type="OrthoDB" id="28112at2759"/>
<dbReference type="SUPFAM" id="SSF48452">
    <property type="entry name" value="TPR-like"/>
    <property type="match status" value="1"/>
</dbReference>
<evidence type="ECO:0000256" key="4">
    <source>
        <dbReference type="ARBA" id="ARBA00022737"/>
    </source>
</evidence>
<dbReference type="Proteomes" id="UP000305067">
    <property type="component" value="Unassembled WGS sequence"/>
</dbReference>
<dbReference type="InterPro" id="IPR011990">
    <property type="entry name" value="TPR-like_helical_dom_sf"/>
</dbReference>
<reference evidence="7 8" key="1">
    <citation type="journal article" date="2019" name="Nat. Ecol. Evol.">
        <title>Megaphylogeny resolves global patterns of mushroom evolution.</title>
        <authorList>
            <person name="Varga T."/>
            <person name="Krizsan K."/>
            <person name="Foldi C."/>
            <person name="Dima B."/>
            <person name="Sanchez-Garcia M."/>
            <person name="Sanchez-Ramirez S."/>
            <person name="Szollosi G.J."/>
            <person name="Szarkandi J.G."/>
            <person name="Papp V."/>
            <person name="Albert L."/>
            <person name="Andreopoulos W."/>
            <person name="Angelini C."/>
            <person name="Antonin V."/>
            <person name="Barry K.W."/>
            <person name="Bougher N.L."/>
            <person name="Buchanan P."/>
            <person name="Buyck B."/>
            <person name="Bense V."/>
            <person name="Catcheside P."/>
            <person name="Chovatia M."/>
            <person name="Cooper J."/>
            <person name="Damon W."/>
            <person name="Desjardin D."/>
            <person name="Finy P."/>
            <person name="Geml J."/>
            <person name="Haridas S."/>
            <person name="Hughes K."/>
            <person name="Justo A."/>
            <person name="Karasinski D."/>
            <person name="Kautmanova I."/>
            <person name="Kiss B."/>
            <person name="Kocsube S."/>
            <person name="Kotiranta H."/>
            <person name="LaButti K.M."/>
            <person name="Lechner B.E."/>
            <person name="Liimatainen K."/>
            <person name="Lipzen A."/>
            <person name="Lukacs Z."/>
            <person name="Mihaltcheva S."/>
            <person name="Morgado L.N."/>
            <person name="Niskanen T."/>
            <person name="Noordeloos M.E."/>
            <person name="Ohm R.A."/>
            <person name="Ortiz-Santana B."/>
            <person name="Ovrebo C."/>
            <person name="Racz N."/>
            <person name="Riley R."/>
            <person name="Savchenko A."/>
            <person name="Shiryaev A."/>
            <person name="Soop K."/>
            <person name="Spirin V."/>
            <person name="Szebenyi C."/>
            <person name="Tomsovsky M."/>
            <person name="Tulloss R.E."/>
            <person name="Uehling J."/>
            <person name="Grigoriev I.V."/>
            <person name="Vagvolgyi C."/>
            <person name="Papp T."/>
            <person name="Martin F.M."/>
            <person name="Miettinen O."/>
            <person name="Hibbett D.S."/>
            <person name="Nagy L.G."/>
        </authorList>
    </citation>
    <scope>NUCLEOTIDE SEQUENCE [LARGE SCALE GENOMIC DNA]</scope>
    <source>
        <strain evidence="7 8">CBS 309.79</strain>
    </source>
</reference>
<keyword evidence="3" id="KW-0698">rRNA processing</keyword>
<dbReference type="GO" id="GO:0032040">
    <property type="term" value="C:small-subunit processome"/>
    <property type="evidence" value="ECO:0007669"/>
    <property type="project" value="TreeGrafter"/>
</dbReference>
<keyword evidence="4" id="KW-0677">Repeat</keyword>
<comment type="subcellular location">
    <subcellularLocation>
        <location evidence="1">Nucleus</location>
        <location evidence="1">Nucleolus</location>
    </subcellularLocation>
</comment>
<dbReference type="STRING" id="1884261.A0A5C3QVA2"/>
<dbReference type="GO" id="GO:0000462">
    <property type="term" value="P:maturation of SSU-rRNA from tricistronic rRNA transcript (SSU-rRNA, 5.8S rRNA, LSU-rRNA)"/>
    <property type="evidence" value="ECO:0007669"/>
    <property type="project" value="InterPro"/>
</dbReference>
<dbReference type="GO" id="GO:0030515">
    <property type="term" value="F:snoRNA binding"/>
    <property type="evidence" value="ECO:0007669"/>
    <property type="project" value="InterPro"/>
</dbReference>
<dbReference type="InterPro" id="IPR013949">
    <property type="entry name" value="Utp6"/>
</dbReference>
<comment type="similarity">
    <text evidence="2">Belongs to the UTP6 family.</text>
</comment>
<dbReference type="SMART" id="SM00386">
    <property type="entry name" value="HAT"/>
    <property type="match status" value="5"/>
</dbReference>
<gene>
    <name evidence="7" type="ORF">BDV98DRAFT_316664</name>
</gene>
<sequence>MERVQYQQEEMIPELKDLIQKGLFSAKETKQILKKRTVYETALVGKATKKSDFLRYAAYEMGLEQLRRKRVERMKLPTHPATISDFAMVKRLFNIYERALKRFKSDIGLWTQYINTAKREGARNLVGRVLARALQLHANIPLFYILAASEELNNLSPSVARSLLQRGIRLNPDSIELWREHVRLELGFIESLRRRWDVLGVNMTSNDEDQAMATPTDSDVPSSADARKQVLNGAIVQSVIENACAAIPKAELFVALRDTINEHPSPAPLRTILLEHLHSLVPQFLPRDPRGIKLLATRHLTSTLEGEALVDAIQQANEQLSEQCGQNLESEEVLQVYADFVEEWVRKDTTDSALKDYLTACLASLTKRAGKSPSLSSSHLRCLSLHLPSPSNLEHTRTLIKKYTRRNPASSPVWLAALELEKLLGTSTETIASTWASARASASNEGRSEVWLWGLDLYPADDDSAFSERQKLHQALLRESMLDPILSPVHAQLLLSYASLIYARSTPSTQRKNFVHEVSTTYHSSSAVWSRVFALESAIDESCERILQQIYERWRESDVEHAALAWGAWLLGHGRGKEAGDVIMGARGMLPEQERAALEKRWSEVLDGEGEEVDDGIVGEEGSVELDVDMS</sequence>
<dbReference type="EMBL" id="ML178818">
    <property type="protein sequence ID" value="TFL04431.1"/>
    <property type="molecule type" value="Genomic_DNA"/>
</dbReference>
<proteinExistence type="inferred from homology"/>
<name>A0A5C3QVA2_9AGAR</name>
<evidence type="ECO:0000259" key="6">
    <source>
        <dbReference type="Pfam" id="PF08640"/>
    </source>
</evidence>
<dbReference type="PANTHER" id="PTHR23271">
    <property type="entry name" value="HEPATOCELLULAR CARCINOMA-ASSOCIATED ANTIGEN 66"/>
    <property type="match status" value="1"/>
</dbReference>
<evidence type="ECO:0000313" key="8">
    <source>
        <dbReference type="Proteomes" id="UP000305067"/>
    </source>
</evidence>
<dbReference type="PANTHER" id="PTHR23271:SF1">
    <property type="entry name" value="U3 SMALL NUCLEOLAR RNA-ASSOCIATED PROTEIN 6 HOMOLOG"/>
    <property type="match status" value="1"/>
</dbReference>
<evidence type="ECO:0000256" key="3">
    <source>
        <dbReference type="ARBA" id="ARBA00022552"/>
    </source>
</evidence>
<dbReference type="InterPro" id="IPR055347">
    <property type="entry name" value="UTP6_N"/>
</dbReference>
<feature type="domain" description="U3 small nucleolar RNA-associated protein 6 N-terminal" evidence="6">
    <location>
        <begin position="9"/>
        <end position="91"/>
    </location>
</feature>
<accession>A0A5C3QVA2</accession>
<evidence type="ECO:0000256" key="2">
    <source>
        <dbReference type="ARBA" id="ARBA00010734"/>
    </source>
</evidence>
<dbReference type="InterPro" id="IPR003107">
    <property type="entry name" value="HAT"/>
</dbReference>
<dbReference type="AlphaFoldDB" id="A0A5C3QVA2"/>
<dbReference type="Pfam" id="PF08640">
    <property type="entry name" value="U3_assoc_6"/>
    <property type="match status" value="1"/>
</dbReference>
<organism evidence="7 8">
    <name type="scientific">Pterulicium gracile</name>
    <dbReference type="NCBI Taxonomy" id="1884261"/>
    <lineage>
        <taxon>Eukaryota</taxon>
        <taxon>Fungi</taxon>
        <taxon>Dikarya</taxon>
        <taxon>Basidiomycota</taxon>
        <taxon>Agaricomycotina</taxon>
        <taxon>Agaricomycetes</taxon>
        <taxon>Agaricomycetidae</taxon>
        <taxon>Agaricales</taxon>
        <taxon>Pleurotineae</taxon>
        <taxon>Pterulaceae</taxon>
        <taxon>Pterulicium</taxon>
    </lineage>
</organism>
<evidence type="ECO:0000256" key="5">
    <source>
        <dbReference type="ARBA" id="ARBA00023242"/>
    </source>
</evidence>
<keyword evidence="5" id="KW-0539">Nucleus</keyword>
<keyword evidence="8" id="KW-1185">Reference proteome</keyword>
<evidence type="ECO:0000256" key="1">
    <source>
        <dbReference type="ARBA" id="ARBA00004604"/>
    </source>
</evidence>